<dbReference type="PRINTS" id="PR00039">
    <property type="entry name" value="HTHLYSR"/>
</dbReference>
<dbReference type="SUPFAM" id="SSF53850">
    <property type="entry name" value="Periplasmic binding protein-like II"/>
    <property type="match status" value="1"/>
</dbReference>
<dbReference type="GO" id="GO:0003700">
    <property type="term" value="F:DNA-binding transcription factor activity"/>
    <property type="evidence" value="ECO:0007669"/>
    <property type="project" value="InterPro"/>
</dbReference>
<dbReference type="InterPro" id="IPR005119">
    <property type="entry name" value="LysR_subst-bd"/>
</dbReference>
<evidence type="ECO:0000313" key="7">
    <source>
        <dbReference type="Proteomes" id="UP000255303"/>
    </source>
</evidence>
<evidence type="ECO:0000256" key="1">
    <source>
        <dbReference type="ARBA" id="ARBA00009437"/>
    </source>
</evidence>
<dbReference type="FunFam" id="1.10.10.10:FF:000038">
    <property type="entry name" value="Glycine cleavage system transcriptional activator"/>
    <property type="match status" value="1"/>
</dbReference>
<dbReference type="EMBL" id="UGUV01000002">
    <property type="protein sequence ID" value="SUD51485.1"/>
    <property type="molecule type" value="Genomic_DNA"/>
</dbReference>
<dbReference type="PANTHER" id="PTHR30537:SF26">
    <property type="entry name" value="GLYCINE CLEAVAGE SYSTEM TRANSCRIPTIONAL ACTIVATOR"/>
    <property type="match status" value="1"/>
</dbReference>
<dbReference type="InterPro" id="IPR036390">
    <property type="entry name" value="WH_DNA-bd_sf"/>
</dbReference>
<dbReference type="Gene3D" id="3.40.190.10">
    <property type="entry name" value="Periplasmic binding protein-like II"/>
    <property type="match status" value="2"/>
</dbReference>
<feature type="domain" description="HTH lysR-type" evidence="5">
    <location>
        <begin position="37"/>
        <end position="94"/>
    </location>
</feature>
<dbReference type="PANTHER" id="PTHR30537">
    <property type="entry name" value="HTH-TYPE TRANSCRIPTIONAL REGULATOR"/>
    <property type="match status" value="1"/>
</dbReference>
<dbReference type="PROSITE" id="PS50931">
    <property type="entry name" value="HTH_LYSR"/>
    <property type="match status" value="1"/>
</dbReference>
<dbReference type="GO" id="GO:0009891">
    <property type="term" value="P:positive regulation of biosynthetic process"/>
    <property type="evidence" value="ECO:0007669"/>
    <property type="project" value="UniProtKB-ARBA"/>
</dbReference>
<sequence>MSNDSYSLVCSECPQKENSHARHDQNSWFDAVTRRLPPLYALRAFEAAARHASFTRAAEELAITQSAVSRHIRTLEEYFACRLFERRGRSLHLTDPARALLPGLSDGFDALERASAALRADDEVLRLKAPSTLTMRWLLARLSHFRLANPDSEVQLTSAWMDVDKVDFRHEPFDCAVLLSDGQFPDEWESVLLFEEWLIPVCAAGDSEAGPWSLARLRAAEQLHPTPDRRDWRRWLQATGLIEQVPLKTGQLFDMLELGIVAAARGYGVSIGDLLMVAEDVNAGRLGVPWPTAVFSGDSYYMVWPRGHRAQTRLQRLRDYLLAEVAALALPGVERLR</sequence>
<dbReference type="InterPro" id="IPR000847">
    <property type="entry name" value="LysR_HTH_N"/>
</dbReference>
<reference evidence="6 7" key="1">
    <citation type="submission" date="2018-06" db="EMBL/GenBank/DDBJ databases">
        <authorList>
            <consortium name="Pathogen Informatics"/>
            <person name="Doyle S."/>
        </authorList>
    </citation>
    <scope>NUCLEOTIDE SEQUENCE [LARGE SCALE GENOMIC DNA]</scope>
    <source>
        <strain evidence="6 7">NCTC10692</strain>
    </source>
</reference>
<proteinExistence type="inferred from homology"/>
<evidence type="ECO:0000259" key="5">
    <source>
        <dbReference type="PROSITE" id="PS50931"/>
    </source>
</evidence>
<name>A0A379JSJ2_ECTOL</name>
<protein>
    <submittedName>
        <fullName evidence="6">LysR family transcriptional regulator</fullName>
    </submittedName>
</protein>
<dbReference type="Pfam" id="PF00126">
    <property type="entry name" value="HTH_1"/>
    <property type="match status" value="1"/>
</dbReference>
<dbReference type="InterPro" id="IPR036388">
    <property type="entry name" value="WH-like_DNA-bd_sf"/>
</dbReference>
<dbReference type="SUPFAM" id="SSF46785">
    <property type="entry name" value="Winged helix' DNA-binding domain"/>
    <property type="match status" value="1"/>
</dbReference>
<organism evidence="6 7">
    <name type="scientific">Ectopseudomonas oleovorans</name>
    <name type="common">Pseudomonas oleovorans</name>
    <dbReference type="NCBI Taxonomy" id="301"/>
    <lineage>
        <taxon>Bacteria</taxon>
        <taxon>Pseudomonadati</taxon>
        <taxon>Pseudomonadota</taxon>
        <taxon>Gammaproteobacteria</taxon>
        <taxon>Pseudomonadales</taxon>
        <taxon>Pseudomonadaceae</taxon>
        <taxon>Ectopseudomonas</taxon>
    </lineage>
</organism>
<evidence type="ECO:0000256" key="2">
    <source>
        <dbReference type="ARBA" id="ARBA00023015"/>
    </source>
</evidence>
<dbReference type="GO" id="GO:0043565">
    <property type="term" value="F:sequence-specific DNA binding"/>
    <property type="evidence" value="ECO:0007669"/>
    <property type="project" value="TreeGrafter"/>
</dbReference>
<dbReference type="GO" id="GO:0006351">
    <property type="term" value="P:DNA-templated transcription"/>
    <property type="evidence" value="ECO:0007669"/>
    <property type="project" value="TreeGrafter"/>
</dbReference>
<gene>
    <name evidence="6" type="primary">gcvA_4</name>
    <name evidence="6" type="ORF">NCTC10692_01937</name>
</gene>
<evidence type="ECO:0000313" key="6">
    <source>
        <dbReference type="EMBL" id="SUD51485.1"/>
    </source>
</evidence>
<keyword evidence="4" id="KW-0804">Transcription</keyword>
<evidence type="ECO:0000256" key="3">
    <source>
        <dbReference type="ARBA" id="ARBA00023125"/>
    </source>
</evidence>
<evidence type="ECO:0000256" key="4">
    <source>
        <dbReference type="ARBA" id="ARBA00023163"/>
    </source>
</evidence>
<dbReference type="Gene3D" id="1.10.10.10">
    <property type="entry name" value="Winged helix-like DNA-binding domain superfamily/Winged helix DNA-binding domain"/>
    <property type="match status" value="1"/>
</dbReference>
<accession>A0A379JSJ2</accession>
<dbReference type="AlphaFoldDB" id="A0A379JSJ2"/>
<comment type="similarity">
    <text evidence="1">Belongs to the LysR transcriptional regulatory family.</text>
</comment>
<dbReference type="Pfam" id="PF03466">
    <property type="entry name" value="LysR_substrate"/>
    <property type="match status" value="1"/>
</dbReference>
<keyword evidence="2" id="KW-0805">Transcription regulation</keyword>
<keyword evidence="3" id="KW-0238">DNA-binding</keyword>
<dbReference type="Proteomes" id="UP000255303">
    <property type="component" value="Unassembled WGS sequence"/>
</dbReference>
<dbReference type="InterPro" id="IPR058163">
    <property type="entry name" value="LysR-type_TF_proteobact-type"/>
</dbReference>